<accession>A0A3M8WMB6</accession>
<gene>
    <name evidence="2" type="ORF">EEJ42_10555</name>
</gene>
<reference evidence="2 3" key="1">
    <citation type="submission" date="2018-11" db="EMBL/GenBank/DDBJ databases">
        <title>The Potential of Streptomyces as Biocontrol Agents against the Tomato grey mould, Botrytis cinerea (Gray mold) Frontiers in Microbiology.</title>
        <authorList>
            <person name="Li D."/>
        </authorList>
    </citation>
    <scope>NUCLEOTIDE SEQUENCE [LARGE SCALE GENOMIC DNA]</scope>
    <source>
        <strain evidence="2 3">NEAU-LD23</strain>
    </source>
</reference>
<evidence type="ECO:0000313" key="3">
    <source>
        <dbReference type="Proteomes" id="UP000275401"/>
    </source>
</evidence>
<dbReference type="AlphaFoldDB" id="A0A3M8WMB6"/>
<proteinExistence type="predicted"/>
<sequence length="158" mass="17047">MRDVTALLDRPQRAEVVETVLRNNFGMDEDMAGRIVDEAVKFVAAAADTSQTLAPSRVVDEGWHALILHTRTYRQLCERLGAFVHHVPEAPDPERRDPEVLTKTQQRIVQAGFPVDDALWLAPTDTSIPVAASCQHGPGGPEGSCTGDPDGDGPSGPN</sequence>
<dbReference type="Proteomes" id="UP000275401">
    <property type="component" value="Unassembled WGS sequence"/>
</dbReference>
<feature type="region of interest" description="Disordered" evidence="1">
    <location>
        <begin position="129"/>
        <end position="158"/>
    </location>
</feature>
<evidence type="ECO:0000313" key="2">
    <source>
        <dbReference type="EMBL" id="RNG30420.1"/>
    </source>
</evidence>
<dbReference type="EMBL" id="RIBZ01000139">
    <property type="protein sequence ID" value="RNG30420.1"/>
    <property type="molecule type" value="Genomic_DNA"/>
</dbReference>
<evidence type="ECO:0000256" key="1">
    <source>
        <dbReference type="SAM" id="MobiDB-lite"/>
    </source>
</evidence>
<dbReference type="RefSeq" id="WP_123099698.1">
    <property type="nucleotide sequence ID" value="NZ_RIBZ01000139.1"/>
</dbReference>
<comment type="caution">
    <text evidence="2">The sequence shown here is derived from an EMBL/GenBank/DDBJ whole genome shotgun (WGS) entry which is preliminary data.</text>
</comment>
<keyword evidence="3" id="KW-1185">Reference proteome</keyword>
<name>A0A3M8WMB6_9ACTN</name>
<protein>
    <submittedName>
        <fullName evidence="2">Uncharacterized protein</fullName>
    </submittedName>
</protein>
<organism evidence="2 3">
    <name type="scientific">Streptomyces botrytidirepellens</name>
    <dbReference type="NCBI Taxonomy" id="2486417"/>
    <lineage>
        <taxon>Bacteria</taxon>
        <taxon>Bacillati</taxon>
        <taxon>Actinomycetota</taxon>
        <taxon>Actinomycetes</taxon>
        <taxon>Kitasatosporales</taxon>
        <taxon>Streptomycetaceae</taxon>
        <taxon>Streptomyces</taxon>
    </lineage>
</organism>